<sequence>MILYLHGFASCGDSTKTRLLKAHFGEAEVLSPDLPVEPDEAMAFLRRLIGQHDVSLLIGSSLGGFYATALSSEYALDAVLINPSVHPFRTLAPYVGTNTFWCSGESFEWESDYLLQLARIAERMRLPDARLLVLLQTGDELLDYTVAEAVYGDYEVIVEAGGNHRFENLGEYLERIEVFYGDA</sequence>
<keyword evidence="1" id="KW-0378">Hydrolase</keyword>
<dbReference type="PANTHER" id="PTHR35602:SF3">
    <property type="entry name" value="ESTERASE YQIA"/>
    <property type="match status" value="1"/>
</dbReference>
<dbReference type="PANTHER" id="PTHR35602">
    <property type="entry name" value="ESTERASE YQIA-RELATED"/>
    <property type="match status" value="1"/>
</dbReference>
<organism evidence="1 2">
    <name type="scientific">Sulfurimonas diazotrophicus</name>
    <dbReference type="NCBI Taxonomy" id="3131939"/>
    <lineage>
        <taxon>Bacteria</taxon>
        <taxon>Pseudomonadati</taxon>
        <taxon>Campylobacterota</taxon>
        <taxon>Epsilonproteobacteria</taxon>
        <taxon>Campylobacterales</taxon>
        <taxon>Sulfurimonadaceae</taxon>
        <taxon>Sulfurimonas</taxon>
    </lineage>
</organism>
<dbReference type="Gene3D" id="3.40.50.1820">
    <property type="entry name" value="alpha/beta hydrolase"/>
    <property type="match status" value="1"/>
</dbReference>
<proteinExistence type="predicted"/>
<accession>A0ABZ3H7E3</accession>
<gene>
    <name evidence="1" type="ORF">WCY31_08555</name>
</gene>
<dbReference type="GO" id="GO:0016787">
    <property type="term" value="F:hydrolase activity"/>
    <property type="evidence" value="ECO:0007669"/>
    <property type="project" value="UniProtKB-KW"/>
</dbReference>
<dbReference type="Proteomes" id="UP001447842">
    <property type="component" value="Chromosome"/>
</dbReference>
<dbReference type="InterPro" id="IPR008886">
    <property type="entry name" value="UPF0227/Esterase_YqiA"/>
</dbReference>
<dbReference type="SUPFAM" id="SSF53474">
    <property type="entry name" value="alpha/beta-Hydrolases"/>
    <property type="match status" value="1"/>
</dbReference>
<evidence type="ECO:0000313" key="1">
    <source>
        <dbReference type="EMBL" id="XAU14307.1"/>
    </source>
</evidence>
<dbReference type="RefSeq" id="WP_345972055.1">
    <property type="nucleotide sequence ID" value="NZ_CP147920.1"/>
</dbReference>
<keyword evidence="2" id="KW-1185">Reference proteome</keyword>
<dbReference type="Pfam" id="PF05728">
    <property type="entry name" value="UPF0227"/>
    <property type="match status" value="1"/>
</dbReference>
<reference evidence="1 2" key="1">
    <citation type="submission" date="2024-03" db="EMBL/GenBank/DDBJ databases">
        <title>Sulfurimonas sp. HSL3-1.</title>
        <authorList>
            <person name="Wang S."/>
        </authorList>
    </citation>
    <scope>NUCLEOTIDE SEQUENCE [LARGE SCALE GENOMIC DNA]</scope>
    <source>
        <strain evidence="1 2">HSL3-1</strain>
    </source>
</reference>
<dbReference type="EMBL" id="CP147920">
    <property type="protein sequence ID" value="XAU14307.1"/>
    <property type="molecule type" value="Genomic_DNA"/>
</dbReference>
<evidence type="ECO:0000313" key="2">
    <source>
        <dbReference type="Proteomes" id="UP001447842"/>
    </source>
</evidence>
<protein>
    <submittedName>
        <fullName evidence="1">YqiA/YcfP family alpha/beta fold hydrolase</fullName>
    </submittedName>
</protein>
<dbReference type="InterPro" id="IPR029058">
    <property type="entry name" value="AB_hydrolase_fold"/>
</dbReference>
<name>A0ABZ3H7E3_9BACT</name>